<dbReference type="PaxDb" id="1123384-AJ81_04460"/>
<dbReference type="RefSeq" id="WP_031504795.1">
    <property type="nucleotide sequence ID" value="NC_022795.1"/>
</dbReference>
<dbReference type="InterPro" id="IPR030678">
    <property type="entry name" value="Peptide/Ni-bd"/>
</dbReference>
<dbReference type="InterPro" id="IPR039424">
    <property type="entry name" value="SBP_5"/>
</dbReference>
<evidence type="ECO:0000313" key="2">
    <source>
        <dbReference type="EMBL" id="AJC73581.1"/>
    </source>
</evidence>
<dbReference type="PANTHER" id="PTHR30290">
    <property type="entry name" value="PERIPLASMIC BINDING COMPONENT OF ABC TRANSPORTER"/>
    <property type="match status" value="1"/>
</dbReference>
<keyword evidence="3" id="KW-1185">Reference proteome</keyword>
<gene>
    <name evidence="2" type="ORF">AJ81_04460</name>
</gene>
<dbReference type="GO" id="GO:0042597">
    <property type="term" value="C:periplasmic space"/>
    <property type="evidence" value="ECO:0007669"/>
    <property type="project" value="UniProtKB-ARBA"/>
</dbReference>
<dbReference type="Gene3D" id="3.40.190.10">
    <property type="entry name" value="Periplasmic binding protein-like II"/>
    <property type="match status" value="1"/>
</dbReference>
<dbReference type="GO" id="GO:1904680">
    <property type="term" value="F:peptide transmembrane transporter activity"/>
    <property type="evidence" value="ECO:0007669"/>
    <property type="project" value="TreeGrafter"/>
</dbReference>
<dbReference type="PATRIC" id="fig|1123384.7.peg.873"/>
<dbReference type="KEGG" id="phy:AJ81_04460"/>
<accession>A0A0X1KQS5</accession>
<dbReference type="STRING" id="1123384.AJ81_04460"/>
<sequence>MRRFWIIAILAVAALIFAEVKNPDTIITVTIGEPDTLDPHFAYDTASGEVLTQIYECLLEYVGDSVIQMAPRLATAVPSLENGLIKDDGKTYVFPIRKGVKFHNGAELTPEDVEYSFERGLLFDPAGGPMWMLWEAMFEVYSLDEFVEKIVGKPLSEILDPATKEPLPEYRDALIKVYTDYIDPAIEVDGDNVVFKLSRPFGPFLSILCGYSTWSMILNKQWAIEQGCWDGKPDTWWKHWDLPKEESPLYAKAMGTGPFKLVEWDRTQMRVTLERFDDHWRGPAKIKKVIIWAIEEWSTRRAMLEKGDADFAAVPAQYLPQVENMPGVVITKGLPIISVTSLHFNWNVKPDSKYIGSGKLDGNGIPPDFFSDEHVRRAFAYVINYDAVIKDVLRGLGSRVPADLPSSLLGYDPNLPMFEFSIAKAAEEFKKAWNGEVWKKGFKLTLLYNTGNEARRTVAEMIKTYVEMINPKFKIEVRGEQWPTYLTSYKQGYLPAFIIGWLADYPDPHNFIQTYYHSAGTYGFAQGENFKKFVSTPTPELNGKSCNELIEQAATETDPNVRAEIYRKVQQFAINHVLGVALYEPQSLNVRRSWVKGWYYNPMMPGAADYYKLWKEE</sequence>
<organism evidence="2 3">
    <name type="scientific">Pseudothermotoga hypogea DSM 11164 = NBRC 106472</name>
    <dbReference type="NCBI Taxonomy" id="1123384"/>
    <lineage>
        <taxon>Bacteria</taxon>
        <taxon>Thermotogati</taxon>
        <taxon>Thermotogota</taxon>
        <taxon>Thermotogae</taxon>
        <taxon>Thermotogales</taxon>
        <taxon>Thermotogaceae</taxon>
        <taxon>Pseudothermotoga</taxon>
    </lineage>
</organism>
<dbReference type="CDD" id="cd08512">
    <property type="entry name" value="PBP2_NikA_DppA_OppA_like_7"/>
    <property type="match status" value="1"/>
</dbReference>
<protein>
    <submittedName>
        <fullName evidence="2">Peptide ABC transporter substrate-binding protein</fullName>
    </submittedName>
</protein>
<reference evidence="2 3" key="1">
    <citation type="submission" date="2014-01" db="EMBL/GenBank/DDBJ databases">
        <title>Genome sequencing of Thermotog hypogea.</title>
        <authorList>
            <person name="Zhang X."/>
            <person name="Alvare G."/>
            <person name="Fristensky B."/>
            <person name="Chen L."/>
            <person name="Suen T."/>
            <person name="Chen Q."/>
            <person name="Ma K."/>
        </authorList>
    </citation>
    <scope>NUCLEOTIDE SEQUENCE [LARGE SCALE GENOMIC DNA]</scope>
    <source>
        <strain evidence="2 3">DSM 11164</strain>
    </source>
</reference>
<dbReference type="EMBL" id="CP007141">
    <property type="protein sequence ID" value="AJC73581.1"/>
    <property type="molecule type" value="Genomic_DNA"/>
</dbReference>
<dbReference type="SUPFAM" id="SSF53850">
    <property type="entry name" value="Periplasmic binding protein-like II"/>
    <property type="match status" value="1"/>
</dbReference>
<feature type="domain" description="Solute-binding protein family 5" evidence="1">
    <location>
        <begin position="71"/>
        <end position="521"/>
    </location>
</feature>
<evidence type="ECO:0000259" key="1">
    <source>
        <dbReference type="Pfam" id="PF00496"/>
    </source>
</evidence>
<dbReference type="Pfam" id="PF00496">
    <property type="entry name" value="SBP_bac_5"/>
    <property type="match status" value="1"/>
</dbReference>
<dbReference type="Gene3D" id="3.10.105.10">
    <property type="entry name" value="Dipeptide-binding Protein, Domain 3"/>
    <property type="match status" value="1"/>
</dbReference>
<name>A0A0X1KQS5_9THEM</name>
<evidence type="ECO:0000313" key="3">
    <source>
        <dbReference type="Proteomes" id="UP000077469"/>
    </source>
</evidence>
<dbReference type="PANTHER" id="PTHR30290:SF34">
    <property type="entry name" value="ABC TRANSPORTER, PERIPLASMIC OLIGO-PEPTIDE BINDING PROTEIN, PUTATIVE-RELATED"/>
    <property type="match status" value="1"/>
</dbReference>
<dbReference type="OrthoDB" id="39920at2"/>
<dbReference type="Proteomes" id="UP000077469">
    <property type="component" value="Chromosome"/>
</dbReference>
<proteinExistence type="predicted"/>
<dbReference type="AlphaFoldDB" id="A0A0X1KQS5"/>
<dbReference type="GO" id="GO:0043190">
    <property type="term" value="C:ATP-binding cassette (ABC) transporter complex"/>
    <property type="evidence" value="ECO:0007669"/>
    <property type="project" value="InterPro"/>
</dbReference>
<dbReference type="InterPro" id="IPR000914">
    <property type="entry name" value="SBP_5_dom"/>
</dbReference>
<dbReference type="GO" id="GO:0015833">
    <property type="term" value="P:peptide transport"/>
    <property type="evidence" value="ECO:0007669"/>
    <property type="project" value="TreeGrafter"/>
</dbReference>
<dbReference type="PIRSF" id="PIRSF002741">
    <property type="entry name" value="MppA"/>
    <property type="match status" value="1"/>
</dbReference>